<name>E2AST4_CAMFO</name>
<accession>E2AST4</accession>
<dbReference type="InterPro" id="IPR016090">
    <property type="entry name" value="PLA2-like_dom"/>
</dbReference>
<proteinExistence type="predicted"/>
<dbReference type="InterPro" id="IPR033113">
    <property type="entry name" value="PLA2_histidine"/>
</dbReference>
<dbReference type="Pfam" id="PF05826">
    <property type="entry name" value="Phospholip_A2_2"/>
    <property type="match status" value="1"/>
</dbReference>
<dbReference type="GO" id="GO:0016042">
    <property type="term" value="P:lipid catabolic process"/>
    <property type="evidence" value="ECO:0007669"/>
    <property type="project" value="UniProtKB-KW"/>
</dbReference>
<feature type="signal peptide" evidence="9">
    <location>
        <begin position="1"/>
        <end position="27"/>
    </location>
</feature>
<organism evidence="12">
    <name type="scientific">Camponotus floridanus</name>
    <name type="common">Florida carpenter ant</name>
    <dbReference type="NCBI Taxonomy" id="104421"/>
    <lineage>
        <taxon>Eukaryota</taxon>
        <taxon>Metazoa</taxon>
        <taxon>Ecdysozoa</taxon>
        <taxon>Arthropoda</taxon>
        <taxon>Hexapoda</taxon>
        <taxon>Insecta</taxon>
        <taxon>Pterygota</taxon>
        <taxon>Neoptera</taxon>
        <taxon>Endopterygota</taxon>
        <taxon>Hymenoptera</taxon>
        <taxon>Apocrita</taxon>
        <taxon>Aculeata</taxon>
        <taxon>Formicoidea</taxon>
        <taxon>Formicidae</taxon>
        <taxon>Formicinae</taxon>
        <taxon>Camponotus</taxon>
    </lineage>
</organism>
<dbReference type="GO" id="GO:0004623">
    <property type="term" value="F:phospholipase A2 activity"/>
    <property type="evidence" value="ECO:0007669"/>
    <property type="project" value="UniProtKB-EC"/>
</dbReference>
<dbReference type="GO" id="GO:0050482">
    <property type="term" value="P:arachidonate secretion"/>
    <property type="evidence" value="ECO:0007669"/>
    <property type="project" value="InterPro"/>
</dbReference>
<protein>
    <recommendedName>
        <fullName evidence="3">phospholipase A2</fullName>
        <ecNumber evidence="3">3.1.1.4</ecNumber>
    </recommendedName>
    <alternativeName>
        <fullName evidence="7">Phosphatidylcholine 2-acylhydrolase</fullName>
    </alternativeName>
</protein>
<evidence type="ECO:0000256" key="6">
    <source>
        <dbReference type="ARBA" id="ARBA00023098"/>
    </source>
</evidence>
<dbReference type="GO" id="GO:0005576">
    <property type="term" value="C:extracellular region"/>
    <property type="evidence" value="ECO:0007669"/>
    <property type="project" value="UniProtKB-SubCell"/>
</dbReference>
<evidence type="ECO:0000256" key="1">
    <source>
        <dbReference type="ARBA" id="ARBA00001913"/>
    </source>
</evidence>
<dbReference type="STRING" id="104421.E2AST4"/>
<dbReference type="EMBL" id="GL442359">
    <property type="protein sequence ID" value="EFN63509.1"/>
    <property type="molecule type" value="Genomic_DNA"/>
</dbReference>
<evidence type="ECO:0000256" key="9">
    <source>
        <dbReference type="SAM" id="SignalP"/>
    </source>
</evidence>
<feature type="domain" description="Phospholipase A2-like central" evidence="10">
    <location>
        <begin position="50"/>
        <end position="144"/>
    </location>
</feature>
<keyword evidence="5" id="KW-0442">Lipid degradation</keyword>
<sequence length="236" mass="27638">MTRIRAINLIAFCTFVFFVDKNSVTEAHSLKDYLKGLRSLSQLKNLRHGILPGTLWCGLGNIARNDSELGLYSEIDTCCREHDGCEDSISSKATRYRLYNKYFCRSSLCECDLQFYDCLMRIRGLYAAAVGKVYFKKCNQCFRTYYDPEECIKEGLDVTEEMDRKGRRVFCAKFDQNPKWGQRHNVTSPHRSIYVDELLNWPDDEVAQYVPQSYPPNDRRYPVEEDDAMRDIEDNY</sequence>
<dbReference type="PANTHER" id="PTHR12253">
    <property type="entry name" value="RH14732P"/>
    <property type="match status" value="1"/>
</dbReference>
<reference evidence="11 12" key="1">
    <citation type="journal article" date="2010" name="Science">
        <title>Genomic comparison of the ants Camponotus floridanus and Harpegnathos saltator.</title>
        <authorList>
            <person name="Bonasio R."/>
            <person name="Zhang G."/>
            <person name="Ye C."/>
            <person name="Mutti N.S."/>
            <person name="Fang X."/>
            <person name="Qin N."/>
            <person name="Donahue G."/>
            <person name="Yang P."/>
            <person name="Li Q."/>
            <person name="Li C."/>
            <person name="Zhang P."/>
            <person name="Huang Z."/>
            <person name="Berger S.L."/>
            <person name="Reinberg D."/>
            <person name="Wang J."/>
            <person name="Liebig J."/>
        </authorList>
    </citation>
    <scope>NUCLEOTIDE SEQUENCE [LARGE SCALE GENOMIC DNA]</scope>
    <source>
        <strain evidence="12">C129</strain>
    </source>
</reference>
<keyword evidence="4" id="KW-0964">Secreted</keyword>
<keyword evidence="12" id="KW-1185">Reference proteome</keyword>
<dbReference type="OrthoDB" id="8187220at2759"/>
<evidence type="ECO:0000256" key="3">
    <source>
        <dbReference type="ARBA" id="ARBA00013278"/>
    </source>
</evidence>
<feature type="chain" id="PRO_5003157147" description="phospholipase A2" evidence="9">
    <location>
        <begin position="28"/>
        <end position="236"/>
    </location>
</feature>
<evidence type="ECO:0000313" key="11">
    <source>
        <dbReference type="EMBL" id="EFN63509.1"/>
    </source>
</evidence>
<comment type="subcellular location">
    <subcellularLocation>
        <location evidence="2">Secreted</location>
    </subcellularLocation>
</comment>
<dbReference type="OMA" id="DSCEDYI"/>
<feature type="region of interest" description="Disordered" evidence="8">
    <location>
        <begin position="212"/>
        <end position="236"/>
    </location>
</feature>
<dbReference type="SUPFAM" id="SSF48619">
    <property type="entry name" value="Phospholipase A2, PLA2"/>
    <property type="match status" value="1"/>
</dbReference>
<dbReference type="Gene3D" id="1.20.90.10">
    <property type="entry name" value="Phospholipase A2 domain"/>
    <property type="match status" value="1"/>
</dbReference>
<dbReference type="InParanoid" id="E2AST4"/>
<evidence type="ECO:0000256" key="5">
    <source>
        <dbReference type="ARBA" id="ARBA00022963"/>
    </source>
</evidence>
<evidence type="ECO:0000313" key="12">
    <source>
        <dbReference type="Proteomes" id="UP000000311"/>
    </source>
</evidence>
<comment type="cofactor">
    <cofactor evidence="1">
        <name>Ca(2+)</name>
        <dbReference type="ChEBI" id="CHEBI:29108"/>
    </cofactor>
</comment>
<dbReference type="EC" id="3.1.1.4" evidence="3"/>
<dbReference type="InterPro" id="IPR036444">
    <property type="entry name" value="PLipase_A2_dom_sf"/>
</dbReference>
<dbReference type="GO" id="GO:0006644">
    <property type="term" value="P:phospholipid metabolic process"/>
    <property type="evidence" value="ECO:0007669"/>
    <property type="project" value="InterPro"/>
</dbReference>
<dbReference type="KEGG" id="cfo:105255669"/>
<evidence type="ECO:0000256" key="7">
    <source>
        <dbReference type="ARBA" id="ARBA00029903"/>
    </source>
</evidence>
<evidence type="ECO:0000256" key="8">
    <source>
        <dbReference type="SAM" id="MobiDB-lite"/>
    </source>
</evidence>
<evidence type="ECO:0000256" key="4">
    <source>
        <dbReference type="ARBA" id="ARBA00022525"/>
    </source>
</evidence>
<dbReference type="PROSITE" id="PS00118">
    <property type="entry name" value="PA2_HIS"/>
    <property type="match status" value="1"/>
</dbReference>
<keyword evidence="6" id="KW-0443">Lipid metabolism</keyword>
<feature type="compositionally biased region" description="Basic and acidic residues" evidence="8">
    <location>
        <begin position="217"/>
        <end position="236"/>
    </location>
</feature>
<evidence type="ECO:0000256" key="2">
    <source>
        <dbReference type="ARBA" id="ARBA00004613"/>
    </source>
</evidence>
<evidence type="ECO:0000259" key="10">
    <source>
        <dbReference type="Pfam" id="PF05826"/>
    </source>
</evidence>
<dbReference type="Proteomes" id="UP000000311">
    <property type="component" value="Unassembled WGS sequence"/>
</dbReference>
<keyword evidence="9" id="KW-0732">Signal</keyword>
<gene>
    <name evidence="11" type="ORF">EAG_07049</name>
</gene>
<dbReference type="AlphaFoldDB" id="E2AST4"/>